<dbReference type="PROSITE" id="PS51257">
    <property type="entry name" value="PROKAR_LIPOPROTEIN"/>
    <property type="match status" value="1"/>
</dbReference>
<keyword evidence="3" id="KW-1185">Reference proteome</keyword>
<dbReference type="Proteomes" id="UP000252249">
    <property type="component" value="Unassembled WGS sequence"/>
</dbReference>
<feature type="chain" id="PRO_5016787181" description="Lipoprotein" evidence="1">
    <location>
        <begin position="25"/>
        <end position="164"/>
    </location>
</feature>
<reference evidence="2 3" key="1">
    <citation type="submission" date="2018-07" db="EMBL/GenBank/DDBJ databases">
        <title>Oceanihabitans testaceum sp. nov., isolated from marine sediment.</title>
        <authorList>
            <person name="Li C.-M."/>
        </authorList>
    </citation>
    <scope>NUCLEOTIDE SEQUENCE [LARGE SCALE GENOMIC DNA]</scope>
    <source>
        <strain evidence="2 3">S9-10</strain>
    </source>
</reference>
<evidence type="ECO:0000313" key="3">
    <source>
        <dbReference type="Proteomes" id="UP000252249"/>
    </source>
</evidence>
<feature type="signal peptide" evidence="1">
    <location>
        <begin position="1"/>
        <end position="24"/>
    </location>
</feature>
<comment type="caution">
    <text evidence="2">The sequence shown here is derived from an EMBL/GenBank/DDBJ whole genome shotgun (WGS) entry which is preliminary data.</text>
</comment>
<name>A0A368PA55_9FLAO</name>
<protein>
    <recommendedName>
        <fullName evidence="4">Lipoprotein</fullName>
    </recommendedName>
</protein>
<gene>
    <name evidence="2" type="ORF">DU428_05450</name>
</gene>
<dbReference type="EMBL" id="QPIG01000001">
    <property type="protein sequence ID" value="RCU58815.1"/>
    <property type="molecule type" value="Genomic_DNA"/>
</dbReference>
<dbReference type="AlphaFoldDB" id="A0A368PA55"/>
<sequence>MLFSKLSYKVSIVIVLLFSFLSCASNQKAISEEPTVNTPPKLLFLNYELSKSTNGEKKINLINQITAEGRLKEKPTIVENTQPGDLQYFILDKDLKEIDTQYIKNPLIKTFEFINDHGEFEKKTIDLDTVQFHIRLQLQPQTKYIVFKELTENKPKTHITTKIE</sequence>
<proteinExistence type="predicted"/>
<keyword evidence="1" id="KW-0732">Signal</keyword>
<organism evidence="2 3">
    <name type="scientific">Oceanihabitans sediminis</name>
    <dbReference type="NCBI Taxonomy" id="1812012"/>
    <lineage>
        <taxon>Bacteria</taxon>
        <taxon>Pseudomonadati</taxon>
        <taxon>Bacteroidota</taxon>
        <taxon>Flavobacteriia</taxon>
        <taxon>Flavobacteriales</taxon>
        <taxon>Flavobacteriaceae</taxon>
        <taxon>Oceanihabitans</taxon>
    </lineage>
</organism>
<accession>A0A368PA55</accession>
<evidence type="ECO:0008006" key="4">
    <source>
        <dbReference type="Google" id="ProtNLM"/>
    </source>
</evidence>
<evidence type="ECO:0000256" key="1">
    <source>
        <dbReference type="SAM" id="SignalP"/>
    </source>
</evidence>
<evidence type="ECO:0000313" key="2">
    <source>
        <dbReference type="EMBL" id="RCU58815.1"/>
    </source>
</evidence>